<evidence type="ECO:0000259" key="2">
    <source>
        <dbReference type="Pfam" id="PF04127"/>
    </source>
</evidence>
<dbReference type="InterPro" id="IPR007085">
    <property type="entry name" value="DNA/pantothenate-metab_flavo_C"/>
</dbReference>
<dbReference type="STRING" id="684364.F4P3P5"/>
<proteinExistence type="inferred from homology"/>
<dbReference type="GeneID" id="18236599"/>
<dbReference type="GO" id="GO:0015937">
    <property type="term" value="P:coenzyme A biosynthetic process"/>
    <property type="evidence" value="ECO:0000318"/>
    <property type="project" value="GO_Central"/>
</dbReference>
<dbReference type="OrthoDB" id="70224at2759"/>
<gene>
    <name evidence="3" type="ORF">BATDEDRAFT_11615</name>
</gene>
<dbReference type="FunCoup" id="F4P3P5">
    <property type="interactions" value="538"/>
</dbReference>
<sequence length="311" mass="35636">MDHAEYFATTPAPCNLQDVAQRTRDFVAYNSSLNRRVVLVSSGGTTVPLENQTVRFLDNFSAGTRGATSAEYFIQAGYAVLFLHRQFSLEPYTRHYTHAKNCFLDFLTADPDGHLRVVDQHQSEIASALVKYQDANKNCKLLKIGFVTVHDYLFYLRQITMEMSTLGCYGMYYLAAAVSDYYIPHSKMIEHKIQSADGALSLQLEQVPKVIKPLVHEWAEHGFIVSFKLETDESFLIPKSRKALERYGHQLVIANMLHTRKHVVHLIHSNANEDIRLTEQEIKDNVEIESHIISHLMKLHDKWIVESINIK</sequence>
<evidence type="ECO:0000313" key="4">
    <source>
        <dbReference type="Proteomes" id="UP000007241"/>
    </source>
</evidence>
<dbReference type="OMA" id="LERYQHH"/>
<organism evidence="3 4">
    <name type="scientific">Batrachochytrium dendrobatidis (strain JAM81 / FGSC 10211)</name>
    <name type="common">Frog chytrid fungus</name>
    <dbReference type="NCBI Taxonomy" id="684364"/>
    <lineage>
        <taxon>Eukaryota</taxon>
        <taxon>Fungi</taxon>
        <taxon>Fungi incertae sedis</taxon>
        <taxon>Chytridiomycota</taxon>
        <taxon>Chytridiomycota incertae sedis</taxon>
        <taxon>Chytridiomycetes</taxon>
        <taxon>Rhizophydiales</taxon>
        <taxon>Rhizophydiales incertae sedis</taxon>
        <taxon>Batrachochytrium</taxon>
    </lineage>
</organism>
<reference evidence="3 4" key="1">
    <citation type="submission" date="2009-12" db="EMBL/GenBank/DDBJ databases">
        <title>The draft genome of Batrachochytrium dendrobatidis.</title>
        <authorList>
            <consortium name="US DOE Joint Genome Institute (JGI-PGF)"/>
            <person name="Kuo A."/>
            <person name="Salamov A."/>
            <person name="Schmutz J."/>
            <person name="Lucas S."/>
            <person name="Pitluck S."/>
            <person name="Rosenblum E."/>
            <person name="Stajich J."/>
            <person name="Eisen M."/>
            <person name="Grigoriev I.V."/>
        </authorList>
    </citation>
    <scope>NUCLEOTIDE SEQUENCE [LARGE SCALE GENOMIC DNA]</scope>
    <source>
        <strain evidence="4">JAM81 / FGSC 10211</strain>
    </source>
</reference>
<dbReference type="Gene3D" id="3.40.50.10300">
    <property type="entry name" value="CoaB-like"/>
    <property type="match status" value="1"/>
</dbReference>
<dbReference type="Proteomes" id="UP000007241">
    <property type="component" value="Unassembled WGS sequence"/>
</dbReference>
<dbReference type="InterPro" id="IPR035929">
    <property type="entry name" value="CoaB-like_sf"/>
</dbReference>
<dbReference type="GO" id="GO:0005634">
    <property type="term" value="C:nucleus"/>
    <property type="evidence" value="ECO:0000318"/>
    <property type="project" value="GO_Central"/>
</dbReference>
<accession>F4P3P5</accession>
<dbReference type="PANTHER" id="PTHR12290">
    <property type="entry name" value="CORNICHON-RELATED"/>
    <property type="match status" value="1"/>
</dbReference>
<dbReference type="InParanoid" id="F4P3P5"/>
<protein>
    <recommendedName>
        <fullName evidence="2">DNA/pantothenate metabolism flavoprotein C-terminal domain-containing protein</fullName>
    </recommendedName>
</protein>
<feature type="domain" description="DNA/pantothenate metabolism flavoprotein C-terminal" evidence="2">
    <location>
        <begin position="172"/>
        <end position="264"/>
    </location>
</feature>
<dbReference type="HOGENOM" id="CLU_042326_1_0_1"/>
<dbReference type="RefSeq" id="XP_006678879.1">
    <property type="nucleotide sequence ID" value="XM_006678816.1"/>
</dbReference>
<dbReference type="GO" id="GO:0005737">
    <property type="term" value="C:cytoplasm"/>
    <property type="evidence" value="ECO:0000318"/>
    <property type="project" value="GO_Central"/>
</dbReference>
<dbReference type="SUPFAM" id="SSF102645">
    <property type="entry name" value="CoaB-like"/>
    <property type="match status" value="1"/>
</dbReference>
<dbReference type="AlphaFoldDB" id="F4P3P5"/>
<evidence type="ECO:0000256" key="1">
    <source>
        <dbReference type="ARBA" id="ARBA00005703"/>
    </source>
</evidence>
<dbReference type="Pfam" id="PF04127">
    <property type="entry name" value="DFP"/>
    <property type="match status" value="1"/>
</dbReference>
<evidence type="ECO:0000313" key="3">
    <source>
        <dbReference type="EMBL" id="EGF80116.1"/>
    </source>
</evidence>
<name>F4P3P5_BATDJ</name>
<keyword evidence="4" id="KW-1185">Reference proteome</keyword>
<comment type="similarity">
    <text evidence="1">Belongs to the PPC synthetase family.</text>
</comment>
<dbReference type="EMBL" id="GL882884">
    <property type="protein sequence ID" value="EGF80116.1"/>
    <property type="molecule type" value="Genomic_DNA"/>
</dbReference>
<dbReference type="GO" id="GO:0004632">
    <property type="term" value="F:phosphopantothenate--cysteine ligase activity"/>
    <property type="evidence" value="ECO:0000318"/>
    <property type="project" value="GO_Central"/>
</dbReference>